<dbReference type="AlphaFoldDB" id="A0A6M3J907"/>
<sequence length="52" mass="5853">MENLENGISTTPFSPVEVLSAFDPYFDHLILDGITQGRSNGHIYIGMRKKEL</sequence>
<protein>
    <submittedName>
        <fullName evidence="1">Uncharacterized protein</fullName>
    </submittedName>
</protein>
<reference evidence="1" key="1">
    <citation type="submission" date="2020-03" db="EMBL/GenBank/DDBJ databases">
        <title>The deep terrestrial virosphere.</title>
        <authorList>
            <person name="Holmfeldt K."/>
            <person name="Nilsson E."/>
            <person name="Simone D."/>
            <person name="Lopez-Fernandez M."/>
            <person name="Wu X."/>
            <person name="de Brujin I."/>
            <person name="Lundin D."/>
            <person name="Andersson A."/>
            <person name="Bertilsson S."/>
            <person name="Dopson M."/>
        </authorList>
    </citation>
    <scope>NUCLEOTIDE SEQUENCE</scope>
    <source>
        <strain evidence="1">MM415B00395</strain>
    </source>
</reference>
<accession>A0A6M3J907</accession>
<dbReference type="EMBL" id="MT141539">
    <property type="protein sequence ID" value="QJA65491.1"/>
    <property type="molecule type" value="Genomic_DNA"/>
</dbReference>
<gene>
    <name evidence="1" type="ORF">MM415B00395_0037</name>
</gene>
<organism evidence="1">
    <name type="scientific">viral metagenome</name>
    <dbReference type="NCBI Taxonomy" id="1070528"/>
    <lineage>
        <taxon>unclassified sequences</taxon>
        <taxon>metagenomes</taxon>
        <taxon>organismal metagenomes</taxon>
    </lineage>
</organism>
<evidence type="ECO:0000313" key="1">
    <source>
        <dbReference type="EMBL" id="QJA65491.1"/>
    </source>
</evidence>
<proteinExistence type="predicted"/>
<name>A0A6M3J907_9ZZZZ</name>